<dbReference type="OrthoDB" id="9053503at2"/>
<reference evidence="1 2" key="1">
    <citation type="submission" date="2018-01" db="EMBL/GenBank/DDBJ databases">
        <title>Genomic Encyclopedia of Type Strains, Phase III (KMG-III): the genomes of soil and plant-associated and newly described type strains.</title>
        <authorList>
            <person name="Whitman W."/>
        </authorList>
    </citation>
    <scope>NUCLEOTIDE SEQUENCE [LARGE SCALE GENOMIC DNA]</scope>
    <source>
        <strain evidence="1 2">JCM 18070</strain>
    </source>
</reference>
<dbReference type="Proteomes" id="UP000237381">
    <property type="component" value="Unassembled WGS sequence"/>
</dbReference>
<accession>A0A2S4M4Z3</accession>
<evidence type="ECO:0000313" key="1">
    <source>
        <dbReference type="EMBL" id="POR49774.1"/>
    </source>
</evidence>
<comment type="caution">
    <text evidence="1">The sequence shown here is derived from an EMBL/GenBank/DDBJ whole genome shotgun (WGS) entry which is preliminary data.</text>
</comment>
<evidence type="ECO:0000313" key="2">
    <source>
        <dbReference type="Proteomes" id="UP000237381"/>
    </source>
</evidence>
<organism evidence="1 2">
    <name type="scientific">Paraburkholderia eburnea</name>
    <dbReference type="NCBI Taxonomy" id="1189126"/>
    <lineage>
        <taxon>Bacteria</taxon>
        <taxon>Pseudomonadati</taxon>
        <taxon>Pseudomonadota</taxon>
        <taxon>Betaproteobacteria</taxon>
        <taxon>Burkholderiales</taxon>
        <taxon>Burkholderiaceae</taxon>
        <taxon>Paraburkholderia</taxon>
    </lineage>
</organism>
<name>A0A2S4M4Z3_9BURK</name>
<dbReference type="EMBL" id="PQGA01000010">
    <property type="protein sequence ID" value="POR49774.1"/>
    <property type="molecule type" value="Genomic_DNA"/>
</dbReference>
<gene>
    <name evidence="1" type="ORF">B0G62_11080</name>
</gene>
<dbReference type="RefSeq" id="WP_103705706.1">
    <property type="nucleotide sequence ID" value="NZ_PQGA01000010.1"/>
</dbReference>
<dbReference type="AlphaFoldDB" id="A0A2S4M4Z3"/>
<proteinExistence type="predicted"/>
<sequence length="638" mass="68967">MSARFAPSFILLSKKISAGVPGSDANGYSDPADTIQYAFGVVPEGTQYGDIANPDGSVNTNRLIGGALLVVGANNVRLPLAPGKYWLYEFVIGRDPDGVSFKFYQRTGWDLTALIGGELRGPENDDGAVRFEIAAGAADLPIVGINKSLCVEIDKCVSGGRGRKAGILFFGTSSYLGLTQIGSENFDGTAVVRLGVTGADGKLRLDGFQSGNNVFIHEVVRKADYDAGVRPEAMDVYQFDGSLWFNAGFPDAHEVTQDELDALLQNPKFTAAARELIRANIHVGDWLFTNQNYFYQRQGVMRVEVTNNNKSKGKLRLSKKIWASVPGSDANGYSDPANTIQYAFGVVPEGTHYGEIALADGSVDTSKLIGGVLMVVGANEVELQLEPGRYWLYEFVIARAADGVSLRFFQRTGWDFTALVDGERHAPVDDIDGAVFFEISARTSLVEIAGVNKSVSVQIDKRFTPGAQDKEKEGILFIATSSYLGVLPLADNGIGSSNDRAIVRLGVTGPGGGVRLDGFTSGNNVFIHEIVPQDIYDAGIMPVSMSVYGLNGAPMFTSEFKLQGALRQGEDWRDDENQHRITEADLDALLAEPKLTPAGRALILKHVQVGDYLFSNTHYFAERQGVMRVEVLNDSGRG</sequence>
<keyword evidence="2" id="KW-1185">Reference proteome</keyword>
<protein>
    <submittedName>
        <fullName evidence="1">Uncharacterized protein</fullName>
    </submittedName>
</protein>